<dbReference type="AlphaFoldDB" id="A0A518DYI3"/>
<feature type="transmembrane region" description="Helical" evidence="7">
    <location>
        <begin position="113"/>
        <end position="136"/>
    </location>
</feature>
<evidence type="ECO:0008006" key="10">
    <source>
        <dbReference type="Google" id="ProtNLM"/>
    </source>
</evidence>
<dbReference type="PANTHER" id="PTHR30250:SF11">
    <property type="entry name" value="O-ANTIGEN TRANSPORTER-RELATED"/>
    <property type="match status" value="1"/>
</dbReference>
<feature type="transmembrane region" description="Helical" evidence="7">
    <location>
        <begin position="173"/>
        <end position="196"/>
    </location>
</feature>
<accession>A0A518DYI3</accession>
<reference evidence="8 9" key="1">
    <citation type="submission" date="2019-02" db="EMBL/GenBank/DDBJ databases">
        <title>Deep-cultivation of Planctomycetes and their phenomic and genomic characterization uncovers novel biology.</title>
        <authorList>
            <person name="Wiegand S."/>
            <person name="Jogler M."/>
            <person name="Boedeker C."/>
            <person name="Pinto D."/>
            <person name="Vollmers J."/>
            <person name="Rivas-Marin E."/>
            <person name="Kohn T."/>
            <person name="Peeters S.H."/>
            <person name="Heuer A."/>
            <person name="Rast P."/>
            <person name="Oberbeckmann S."/>
            <person name="Bunk B."/>
            <person name="Jeske O."/>
            <person name="Meyerdierks A."/>
            <person name="Storesund J.E."/>
            <person name="Kallscheuer N."/>
            <person name="Luecker S."/>
            <person name="Lage O.M."/>
            <person name="Pohl T."/>
            <person name="Merkel B.J."/>
            <person name="Hornburger P."/>
            <person name="Mueller R.-W."/>
            <person name="Bruemmer F."/>
            <person name="Labrenz M."/>
            <person name="Spormann A.M."/>
            <person name="Op den Camp H."/>
            <person name="Overmann J."/>
            <person name="Amann R."/>
            <person name="Jetten M.S.M."/>
            <person name="Mascher T."/>
            <person name="Medema M.H."/>
            <person name="Devos D.P."/>
            <person name="Kaster A.-K."/>
            <person name="Ovreas L."/>
            <person name="Rohde M."/>
            <person name="Galperin M.Y."/>
            <person name="Jogler C."/>
        </authorList>
    </citation>
    <scope>NUCLEOTIDE SEQUENCE [LARGE SCALE GENOMIC DNA]</scope>
    <source>
        <strain evidence="8 9">Pla85_3_4</strain>
    </source>
</reference>
<evidence type="ECO:0000256" key="5">
    <source>
        <dbReference type="ARBA" id="ARBA00023136"/>
    </source>
</evidence>
<feature type="transmembrane region" description="Helical" evidence="7">
    <location>
        <begin position="202"/>
        <end position="223"/>
    </location>
</feature>
<feature type="transmembrane region" description="Helical" evidence="7">
    <location>
        <begin position="142"/>
        <end position="161"/>
    </location>
</feature>
<evidence type="ECO:0000256" key="7">
    <source>
        <dbReference type="SAM" id="Phobius"/>
    </source>
</evidence>
<keyword evidence="3 7" id="KW-0812">Transmembrane</keyword>
<dbReference type="PANTHER" id="PTHR30250">
    <property type="entry name" value="PST FAMILY PREDICTED COLANIC ACID TRANSPORTER"/>
    <property type="match status" value="1"/>
</dbReference>
<proteinExistence type="predicted"/>
<dbReference type="RefSeq" id="WP_145055534.1">
    <property type="nucleotide sequence ID" value="NZ_CP036433.1"/>
</dbReference>
<name>A0A518DYI3_9BACT</name>
<organism evidence="8 9">
    <name type="scientific">Lignipirellula cremea</name>
    <dbReference type="NCBI Taxonomy" id="2528010"/>
    <lineage>
        <taxon>Bacteria</taxon>
        <taxon>Pseudomonadati</taxon>
        <taxon>Planctomycetota</taxon>
        <taxon>Planctomycetia</taxon>
        <taxon>Pirellulales</taxon>
        <taxon>Pirellulaceae</taxon>
        <taxon>Lignipirellula</taxon>
    </lineage>
</organism>
<sequence length="449" mass="47889">MNSSAPFPPSLPDIDLPPEPPDPSAARDATAPLWLCLFSVAGYCLQFGANLLLARALRYREFDDYNVAAATVAMLATLATLGLEKSSLQFLPGYQNLGQWPLAKGFLLFSRRLVVLVSLALAILTAICLESVLVLMNAGYHPAIPAAIAFLPFIALTLLWIESAAALGRQLAAVAAYRVLLPLCLVLLNGIVFLVVGELSAMAAVVVLGISWMTALLVLGRLLESRLHKLAPVDVVPQFDRANWAASSLPLLVQSLMLTVHGQAGVIVLELLYPNLPVVSQFAMAMYTGTLIIIVATATNRFYLSRAASLRARQDAPALRRLRRSRAWMMGGFAAVYLFAIVVFGRSILGWFGAEYVESYLTLIVIAIGAAVSVQFSTAPFNLQFQGRHGLVLIATASSTVFGVAASAVLGTYLGEIGVAIAYAVSTAGLFLLLGWAAGRQLRLTSAGV</sequence>
<dbReference type="GO" id="GO:0005886">
    <property type="term" value="C:plasma membrane"/>
    <property type="evidence" value="ECO:0007669"/>
    <property type="project" value="UniProtKB-SubCell"/>
</dbReference>
<feature type="compositionally biased region" description="Pro residues" evidence="6">
    <location>
        <begin position="1"/>
        <end position="23"/>
    </location>
</feature>
<evidence type="ECO:0000313" key="8">
    <source>
        <dbReference type="EMBL" id="QDU96861.1"/>
    </source>
</evidence>
<keyword evidence="5 7" id="KW-0472">Membrane</keyword>
<dbReference type="OrthoDB" id="277023at2"/>
<feature type="transmembrane region" description="Helical" evidence="7">
    <location>
        <begin position="327"/>
        <end position="354"/>
    </location>
</feature>
<evidence type="ECO:0000256" key="6">
    <source>
        <dbReference type="SAM" id="MobiDB-lite"/>
    </source>
</evidence>
<comment type="subcellular location">
    <subcellularLocation>
        <location evidence="1">Cell membrane</location>
        <topology evidence="1">Multi-pass membrane protein</topology>
    </subcellularLocation>
</comment>
<keyword evidence="9" id="KW-1185">Reference proteome</keyword>
<dbReference type="InterPro" id="IPR050833">
    <property type="entry name" value="Poly_Biosynth_Transport"/>
</dbReference>
<evidence type="ECO:0000256" key="3">
    <source>
        <dbReference type="ARBA" id="ARBA00022692"/>
    </source>
</evidence>
<dbReference type="KEGG" id="lcre:Pla8534_46830"/>
<evidence type="ECO:0000256" key="1">
    <source>
        <dbReference type="ARBA" id="ARBA00004651"/>
    </source>
</evidence>
<dbReference type="Proteomes" id="UP000317648">
    <property type="component" value="Chromosome"/>
</dbReference>
<feature type="transmembrane region" description="Helical" evidence="7">
    <location>
        <begin position="391"/>
        <end position="414"/>
    </location>
</feature>
<feature type="transmembrane region" description="Helical" evidence="7">
    <location>
        <begin position="420"/>
        <end position="439"/>
    </location>
</feature>
<feature type="region of interest" description="Disordered" evidence="6">
    <location>
        <begin position="1"/>
        <end position="25"/>
    </location>
</feature>
<feature type="transmembrane region" description="Helical" evidence="7">
    <location>
        <begin position="244"/>
        <end position="264"/>
    </location>
</feature>
<feature type="transmembrane region" description="Helical" evidence="7">
    <location>
        <begin position="360"/>
        <end position="379"/>
    </location>
</feature>
<evidence type="ECO:0000256" key="4">
    <source>
        <dbReference type="ARBA" id="ARBA00022989"/>
    </source>
</evidence>
<feature type="transmembrane region" description="Helical" evidence="7">
    <location>
        <begin position="284"/>
        <end position="304"/>
    </location>
</feature>
<gene>
    <name evidence="8" type="ORF">Pla8534_46830</name>
</gene>
<evidence type="ECO:0000256" key="2">
    <source>
        <dbReference type="ARBA" id="ARBA00022475"/>
    </source>
</evidence>
<dbReference type="EMBL" id="CP036433">
    <property type="protein sequence ID" value="QDU96861.1"/>
    <property type="molecule type" value="Genomic_DNA"/>
</dbReference>
<keyword evidence="4 7" id="KW-1133">Transmembrane helix</keyword>
<evidence type="ECO:0000313" key="9">
    <source>
        <dbReference type="Proteomes" id="UP000317648"/>
    </source>
</evidence>
<keyword evidence="2" id="KW-1003">Cell membrane</keyword>
<feature type="transmembrane region" description="Helical" evidence="7">
    <location>
        <begin position="31"/>
        <end position="53"/>
    </location>
</feature>
<protein>
    <recommendedName>
        <fullName evidence="10">Polysaccharide biosynthesis protein</fullName>
    </recommendedName>
</protein>